<evidence type="ECO:0000313" key="2">
    <source>
        <dbReference type="Proteomes" id="UP000017127"/>
    </source>
</evidence>
<keyword evidence="2" id="KW-1185">Reference proteome</keyword>
<reference evidence="1 2" key="1">
    <citation type="journal article" date="2013" name="Front. Microbiol.">
        <title>Comparative genomic analyses of the cyanobacterium, Lyngbya aestuarii BL J, a powerful hydrogen producer.</title>
        <authorList>
            <person name="Kothari A."/>
            <person name="Vaughn M."/>
            <person name="Garcia-Pichel F."/>
        </authorList>
    </citation>
    <scope>NUCLEOTIDE SEQUENCE [LARGE SCALE GENOMIC DNA]</scope>
    <source>
        <strain evidence="1 2">BL J</strain>
    </source>
</reference>
<protein>
    <submittedName>
        <fullName evidence="1">Uncharacterized protein</fullName>
    </submittedName>
</protein>
<accession>U7QB31</accession>
<dbReference type="Proteomes" id="UP000017127">
    <property type="component" value="Unassembled WGS sequence"/>
</dbReference>
<organism evidence="1 2">
    <name type="scientific">Lyngbya aestuarii BL J</name>
    <dbReference type="NCBI Taxonomy" id="1348334"/>
    <lineage>
        <taxon>Bacteria</taxon>
        <taxon>Bacillati</taxon>
        <taxon>Cyanobacteriota</taxon>
        <taxon>Cyanophyceae</taxon>
        <taxon>Oscillatoriophycideae</taxon>
        <taxon>Oscillatoriales</taxon>
        <taxon>Microcoleaceae</taxon>
        <taxon>Lyngbya</taxon>
    </lineage>
</organism>
<sequence length="191" mass="21861">MEQKCRPFSNYIDVCDLMNGTMEWNSSEELIVSPQKPKEYSEKVLIQSPQRICLALQQLQCFEVVEHQFQAWGITFVNAIALQPSNPAFGIQPNQTVLMGAPKSGWLEVHFQHPVRRVEAVVTSSRRTILSAYNQEGHEINRTEMAKPFNRSSTPRVLPSDQLSVQAPEIYKVTFYTFDGQLIVDQLKVEF</sequence>
<gene>
    <name evidence="1" type="ORF">M595_5668</name>
</gene>
<dbReference type="PATRIC" id="fig|1348334.3.peg.5444"/>
<name>U7QB31_9CYAN</name>
<evidence type="ECO:0000313" key="1">
    <source>
        <dbReference type="EMBL" id="ERT04382.1"/>
    </source>
</evidence>
<dbReference type="EMBL" id="AUZM01000101">
    <property type="protein sequence ID" value="ERT04382.1"/>
    <property type="molecule type" value="Genomic_DNA"/>
</dbReference>
<proteinExistence type="predicted"/>
<dbReference type="AlphaFoldDB" id="U7QB31"/>
<comment type="caution">
    <text evidence="1">The sequence shown here is derived from an EMBL/GenBank/DDBJ whole genome shotgun (WGS) entry which is preliminary data.</text>
</comment>